<reference evidence="1 2" key="1">
    <citation type="submission" date="2020-08" db="EMBL/GenBank/DDBJ databases">
        <title>Streptomycin resistant and MDR strain, P. mexicana.</title>
        <authorList>
            <person name="Ganesh-kumar S."/>
            <person name="Zhe T."/>
            <person name="Yu Z."/>
            <person name="Min Y."/>
        </authorList>
    </citation>
    <scope>NUCLEOTIDE SEQUENCE [LARGE SCALE GENOMIC DNA]</scope>
    <source>
        <strain evidence="1 2">GTZY</strain>
    </source>
</reference>
<gene>
    <name evidence="1" type="ORF">H4W19_00695</name>
</gene>
<organism evidence="1 2">
    <name type="scientific">Pseudoxanthomonas mexicana</name>
    <dbReference type="NCBI Taxonomy" id="128785"/>
    <lineage>
        <taxon>Bacteria</taxon>
        <taxon>Pseudomonadati</taxon>
        <taxon>Pseudomonadota</taxon>
        <taxon>Gammaproteobacteria</taxon>
        <taxon>Lysobacterales</taxon>
        <taxon>Lysobacteraceae</taxon>
        <taxon>Pseudoxanthomonas</taxon>
    </lineage>
</organism>
<dbReference type="Proteomes" id="UP000515506">
    <property type="component" value="Chromosome"/>
</dbReference>
<keyword evidence="2" id="KW-1185">Reference proteome</keyword>
<sequence>MEDRFYLLNIKHPYKWATDKSAAEYWLDDHRKAPIFYGDITIDSILQGGYAKNRRREQPANFVNLLKVAKEEVFRPVMITIDSGKVWISTPKDGPHHCDGTHRPDNGDVPKFFHIERLAKVRVAEAPLVLSSMRANRWLSSGTFVPLVGEQYEGNIEAARFVANLGGRPIRRLDCLSSVELETLVAKLFEENGYFVPAYRGGFVDGFDLVVRPKGSASLGLADESTPLAIQVKLRVTDEKGVLAWLAGDRHRFLVSPQKEAFRHLAQMGKQVLDRRWLIGALQKSPRTREWLEESTHWIPHPLED</sequence>
<evidence type="ECO:0000313" key="2">
    <source>
        <dbReference type="Proteomes" id="UP000515506"/>
    </source>
</evidence>
<evidence type="ECO:0008006" key="3">
    <source>
        <dbReference type="Google" id="ProtNLM"/>
    </source>
</evidence>
<dbReference type="RefSeq" id="WP_185895603.1">
    <property type="nucleotide sequence ID" value="NZ_CP060028.1"/>
</dbReference>
<accession>A0ABX6RBT5</accession>
<name>A0ABX6RBT5_PSEMX</name>
<evidence type="ECO:0000313" key="1">
    <source>
        <dbReference type="EMBL" id="QND80367.1"/>
    </source>
</evidence>
<dbReference type="EMBL" id="CP060028">
    <property type="protein sequence ID" value="QND80367.1"/>
    <property type="molecule type" value="Genomic_DNA"/>
</dbReference>
<proteinExistence type="predicted"/>
<protein>
    <recommendedName>
        <fullName evidence="3">Restriction endonuclease</fullName>
    </recommendedName>
</protein>